<feature type="non-terminal residue" evidence="1">
    <location>
        <position position="80"/>
    </location>
</feature>
<gene>
    <name evidence="1" type="ORF">ACOLOM_LOCUS3588</name>
</gene>
<keyword evidence="2" id="KW-1185">Reference proteome</keyword>
<organism evidence="1 2">
    <name type="scientific">Acaulospora colombiana</name>
    <dbReference type="NCBI Taxonomy" id="27376"/>
    <lineage>
        <taxon>Eukaryota</taxon>
        <taxon>Fungi</taxon>
        <taxon>Fungi incertae sedis</taxon>
        <taxon>Mucoromycota</taxon>
        <taxon>Glomeromycotina</taxon>
        <taxon>Glomeromycetes</taxon>
        <taxon>Diversisporales</taxon>
        <taxon>Acaulosporaceae</taxon>
        <taxon>Acaulospora</taxon>
    </lineage>
</organism>
<accession>A0ACA9LAB3</accession>
<evidence type="ECO:0000313" key="2">
    <source>
        <dbReference type="Proteomes" id="UP000789525"/>
    </source>
</evidence>
<sequence>MTRVIESSHVIADLCIVPIGTEVNTSKYIVEVQKILQEAGLHPNLHACGTNVGLLIEIRFNYIFFIRPILVDQPYASSRG</sequence>
<proteinExistence type="predicted"/>
<dbReference type="EMBL" id="CAJVPT010005369">
    <property type="protein sequence ID" value="CAG8519458.1"/>
    <property type="molecule type" value="Genomic_DNA"/>
</dbReference>
<comment type="caution">
    <text evidence="1">The sequence shown here is derived from an EMBL/GenBank/DDBJ whole genome shotgun (WGS) entry which is preliminary data.</text>
</comment>
<dbReference type="Proteomes" id="UP000789525">
    <property type="component" value="Unassembled WGS sequence"/>
</dbReference>
<reference evidence="1" key="1">
    <citation type="submission" date="2021-06" db="EMBL/GenBank/DDBJ databases">
        <authorList>
            <person name="Kallberg Y."/>
            <person name="Tangrot J."/>
            <person name="Rosling A."/>
        </authorList>
    </citation>
    <scope>NUCLEOTIDE SEQUENCE</scope>
    <source>
        <strain evidence="1">CL356</strain>
    </source>
</reference>
<name>A0ACA9LAB3_9GLOM</name>
<protein>
    <submittedName>
        <fullName evidence="1">15505_t:CDS:1</fullName>
    </submittedName>
</protein>
<evidence type="ECO:0000313" key="1">
    <source>
        <dbReference type="EMBL" id="CAG8519458.1"/>
    </source>
</evidence>